<organism evidence="3 4">
    <name type="scientific">Mycena belliarum</name>
    <dbReference type="NCBI Taxonomy" id="1033014"/>
    <lineage>
        <taxon>Eukaryota</taxon>
        <taxon>Fungi</taxon>
        <taxon>Dikarya</taxon>
        <taxon>Basidiomycota</taxon>
        <taxon>Agaricomycotina</taxon>
        <taxon>Agaricomycetes</taxon>
        <taxon>Agaricomycetidae</taxon>
        <taxon>Agaricales</taxon>
        <taxon>Marasmiineae</taxon>
        <taxon>Mycenaceae</taxon>
        <taxon>Mycena</taxon>
    </lineage>
</organism>
<feature type="transmembrane region" description="Helical" evidence="2">
    <location>
        <begin position="88"/>
        <end position="108"/>
    </location>
</feature>
<dbReference type="AlphaFoldDB" id="A0AAD6U0X0"/>
<feature type="region of interest" description="Disordered" evidence="1">
    <location>
        <begin position="482"/>
        <end position="508"/>
    </location>
</feature>
<feature type="transmembrane region" description="Helical" evidence="2">
    <location>
        <begin position="26"/>
        <end position="45"/>
    </location>
</feature>
<keyword evidence="2" id="KW-0472">Membrane</keyword>
<feature type="region of interest" description="Disordered" evidence="1">
    <location>
        <begin position="700"/>
        <end position="725"/>
    </location>
</feature>
<feature type="compositionally biased region" description="Polar residues" evidence="1">
    <location>
        <begin position="492"/>
        <end position="505"/>
    </location>
</feature>
<accession>A0AAD6U0X0</accession>
<evidence type="ECO:0000256" key="1">
    <source>
        <dbReference type="SAM" id="MobiDB-lite"/>
    </source>
</evidence>
<dbReference type="EMBL" id="JARJCN010000052">
    <property type="protein sequence ID" value="KAJ7080976.1"/>
    <property type="molecule type" value="Genomic_DNA"/>
</dbReference>
<comment type="caution">
    <text evidence="3">The sequence shown here is derived from an EMBL/GenBank/DDBJ whole genome shotgun (WGS) entry which is preliminary data.</text>
</comment>
<gene>
    <name evidence="3" type="ORF">B0H15DRAFT_475780</name>
</gene>
<feature type="transmembrane region" description="Helical" evidence="2">
    <location>
        <begin position="128"/>
        <end position="148"/>
    </location>
</feature>
<reference evidence="3" key="1">
    <citation type="submission" date="2023-03" db="EMBL/GenBank/DDBJ databases">
        <title>Massive genome expansion in bonnet fungi (Mycena s.s.) driven by repeated elements and novel gene families across ecological guilds.</title>
        <authorList>
            <consortium name="Lawrence Berkeley National Laboratory"/>
            <person name="Harder C.B."/>
            <person name="Miyauchi S."/>
            <person name="Viragh M."/>
            <person name="Kuo A."/>
            <person name="Thoen E."/>
            <person name="Andreopoulos B."/>
            <person name="Lu D."/>
            <person name="Skrede I."/>
            <person name="Drula E."/>
            <person name="Henrissat B."/>
            <person name="Morin E."/>
            <person name="Kohler A."/>
            <person name="Barry K."/>
            <person name="LaButti K."/>
            <person name="Morin E."/>
            <person name="Salamov A."/>
            <person name="Lipzen A."/>
            <person name="Mereny Z."/>
            <person name="Hegedus B."/>
            <person name="Baldrian P."/>
            <person name="Stursova M."/>
            <person name="Weitz H."/>
            <person name="Taylor A."/>
            <person name="Grigoriev I.V."/>
            <person name="Nagy L.G."/>
            <person name="Martin F."/>
            <person name="Kauserud H."/>
        </authorList>
    </citation>
    <scope>NUCLEOTIDE SEQUENCE</scope>
    <source>
        <strain evidence="3">CBHHK173m</strain>
    </source>
</reference>
<evidence type="ECO:0000313" key="4">
    <source>
        <dbReference type="Proteomes" id="UP001222325"/>
    </source>
</evidence>
<sequence length="824" mass="89958">MGSLCFSSASILRCESFTTLESQLLIIPTALELIFSTTLIFSNRGTGWRHLLLTAEGWSYFALALLELLSHTLPAVRDSVSVFSVVDIFLGATSFFPILFYTLFVYLFTRAELIDTLPKRFQRIANTLLLIFIPAIIALNELSSFVGISRRTITLAGGREVVAIGFRNINDQQLWTFLTSLTLALLTAFEAINFCFAFHRLVRAFIDQRRIETTSTDQAHLIRGIGWITGGFKLGAIETVIGFANGGFGGALVRRIVRLLARAFLIIGIVKGVDQVDDFSDMTSGRNTGRQEFRRSRMAQLISNPRFSTFRQLSPTATKGFRPQSEIKPQMEEFTRLKREVTQTSMITAGGTRRERVTVHYGGGPPTLEMRFSGLEMPSPALIAEQVKARPVSSSWVSIAQSSRYGGSSIAPSFAFDPPTVPMPTTYPDFIYERAQPPVVHTRPPSAPSARSSGYPDTLTAVRELAAQFPMPTPVMERFGDNSGWAPDVESQRPSRQQSWISSTGPYPYEPTVDSAYGGSIGAQAMSPPRVNPHAEEDIVSPPATLSYAYEGMNEADSPEPVYRYVYDGPTSPDQVGVYASPDLPRDVRSTSTVTPSAATYLSPFGDGNASLSTAGTENPFRYDQDAPALLTGLSTKIRGYEAPVHMGDGPHHAKTRSSASSAALLQMTRRGDGGVSERWTPPEFTPSLFQTAAAVAQTTVTPRQTLKKRRPSQKSVERPTVERPTAAEALASSWMHTEMEDGEEEATISASAGPVRVKTVGRARASRKETPSPVTARHRVLASVYIQPITVPPAAFSSEVQIVQGNGSADSYNSEFGDQAVIN</sequence>
<name>A0AAD6U0X0_9AGAR</name>
<keyword evidence="2" id="KW-1133">Transmembrane helix</keyword>
<evidence type="ECO:0000256" key="2">
    <source>
        <dbReference type="SAM" id="Phobius"/>
    </source>
</evidence>
<dbReference type="Proteomes" id="UP001222325">
    <property type="component" value="Unassembled WGS sequence"/>
</dbReference>
<feature type="transmembrane region" description="Helical" evidence="2">
    <location>
        <begin position="174"/>
        <end position="199"/>
    </location>
</feature>
<evidence type="ECO:0000313" key="3">
    <source>
        <dbReference type="EMBL" id="KAJ7080976.1"/>
    </source>
</evidence>
<keyword evidence="4" id="KW-1185">Reference proteome</keyword>
<feature type="transmembrane region" description="Helical" evidence="2">
    <location>
        <begin position="57"/>
        <end position="76"/>
    </location>
</feature>
<protein>
    <submittedName>
        <fullName evidence="3">Uncharacterized protein</fullName>
    </submittedName>
</protein>
<proteinExistence type="predicted"/>
<keyword evidence="2" id="KW-0812">Transmembrane</keyword>